<dbReference type="Gene3D" id="1.25.40.10">
    <property type="entry name" value="Tetratricopeptide repeat domain"/>
    <property type="match status" value="1"/>
</dbReference>
<reference evidence="2 3" key="1">
    <citation type="journal article" date="2020" name="Microorganisms">
        <title>Polyphasic Characterisation of Cedecea colo sp. nov., a New Enteric Bacterium Isolated from the Koala Hindgut.</title>
        <authorList>
            <person name="Boath J.M."/>
            <person name="Dakhal S."/>
            <person name="Van T.T.H."/>
            <person name="Moore R.J."/>
            <person name="Dekiwadia C."/>
            <person name="Macreadie I.G."/>
        </authorList>
    </citation>
    <scope>NUCLEOTIDE SEQUENCE [LARGE SCALE GENOMIC DNA]</scope>
    <source>
        <strain evidence="2 3">ZA</strain>
    </source>
</reference>
<dbReference type="Pfam" id="PF22707">
    <property type="entry name" value="S1CSD-TOTE-2"/>
    <property type="match status" value="1"/>
</dbReference>
<proteinExistence type="predicted"/>
<dbReference type="InterPro" id="IPR054427">
    <property type="entry name" value="S1CSD-TOTE-2"/>
</dbReference>
<keyword evidence="3" id="KW-1185">Reference proteome</keyword>
<evidence type="ECO:0000313" key="2">
    <source>
        <dbReference type="EMBL" id="NIY47754.1"/>
    </source>
</evidence>
<name>A0ABX0VL59_9ENTR</name>
<organism evidence="2 3">
    <name type="scientific">Cedecea colo</name>
    <dbReference type="NCBI Taxonomy" id="2552946"/>
    <lineage>
        <taxon>Bacteria</taxon>
        <taxon>Pseudomonadati</taxon>
        <taxon>Pseudomonadota</taxon>
        <taxon>Gammaproteobacteria</taxon>
        <taxon>Enterobacterales</taxon>
        <taxon>Enterobacteriaceae</taxon>
        <taxon>Cedecea</taxon>
    </lineage>
</organism>
<dbReference type="SUPFAM" id="SSF48452">
    <property type="entry name" value="TPR-like"/>
    <property type="match status" value="1"/>
</dbReference>
<sequence>MAEQVFQQINRLRKSGELDAAWELGCTTVQQNPSDSFLKGAFFWVCYAYLKDVRDTIKARAAAGKSEFTPTRQEAERIDFLLDWIIWLDLPDSGFEYRSLLLIFQANLEHFPKLMLLLAKHAKTLFSPEDKQPFITEKGESPSLMLKFTRKLAKTWSSQTTLRHLSVDDLITLLTLTRHEVKDTQQLIWLDYDEARCLIVAKRYEEARKRILAVLRKKQNEAWAWGALATTYRQKDPQAAITLFAKALSCAHDDALALPTLKGFAVLLAAEGLHNEASICVHRAVNCYLHNGWQIKTDLEQLLNQPWYNHQVNTELLTSFILQRSQNAADYLFGERVQKLALVQNIHAGNRGFHAWVSRNQSLSVRMKLWSDKLPLSPGDYVQLTIAEEDQSVVAVAPAQAQPLTDAGEIEDILRVTEKGFAFVGDTFVPKDLVPAGMDGQKVHVVRVVELDKTKNRYGWRALKVIIS</sequence>
<evidence type="ECO:0000259" key="1">
    <source>
        <dbReference type="Pfam" id="PF22707"/>
    </source>
</evidence>
<dbReference type="RefSeq" id="WP_145550668.1">
    <property type="nucleotide sequence ID" value="NZ_SOYS01000003.1"/>
</dbReference>
<dbReference type="Pfam" id="PF22860">
    <property type="entry name" value="DUF7017"/>
    <property type="match status" value="1"/>
</dbReference>
<feature type="domain" description="TOTE conflict systems S1/CSD-like" evidence="1">
    <location>
        <begin position="409"/>
        <end position="465"/>
    </location>
</feature>
<gene>
    <name evidence="2" type="ORF">E2L00_09475</name>
</gene>
<protein>
    <submittedName>
        <fullName evidence="2">Tetratricopeptide repeat protein</fullName>
    </submittedName>
</protein>
<dbReference type="InterPro" id="IPR011990">
    <property type="entry name" value="TPR-like_helical_dom_sf"/>
</dbReference>
<dbReference type="EMBL" id="SOYS01000003">
    <property type="protein sequence ID" value="NIY47754.1"/>
    <property type="molecule type" value="Genomic_DNA"/>
</dbReference>
<dbReference type="Proteomes" id="UP000697927">
    <property type="component" value="Unassembled WGS sequence"/>
</dbReference>
<comment type="caution">
    <text evidence="2">The sequence shown here is derived from an EMBL/GenBank/DDBJ whole genome shotgun (WGS) entry which is preliminary data.</text>
</comment>
<accession>A0ABX0VL59</accession>
<evidence type="ECO:0000313" key="3">
    <source>
        <dbReference type="Proteomes" id="UP000697927"/>
    </source>
</evidence>
<dbReference type="InterPro" id="IPR054283">
    <property type="entry name" value="DUF7017"/>
</dbReference>